<comment type="caution">
    <text evidence="4">The sequence shown here is derived from an EMBL/GenBank/DDBJ whole genome shotgun (WGS) entry which is preliminary data.</text>
</comment>
<dbReference type="EMBL" id="JBHTBH010000012">
    <property type="protein sequence ID" value="MFC7330421.1"/>
    <property type="molecule type" value="Genomic_DNA"/>
</dbReference>
<gene>
    <name evidence="4" type="ORF">ACFQRF_22080</name>
</gene>
<dbReference type="SUPFAM" id="SSF53067">
    <property type="entry name" value="Actin-like ATPase domain"/>
    <property type="match status" value="1"/>
</dbReference>
<evidence type="ECO:0000313" key="4">
    <source>
        <dbReference type="EMBL" id="MFC7330421.1"/>
    </source>
</evidence>
<dbReference type="InterPro" id="IPR043129">
    <property type="entry name" value="ATPase_NBD"/>
</dbReference>
<dbReference type="Pfam" id="PF01968">
    <property type="entry name" value="Hydantoinase_A"/>
    <property type="match status" value="1"/>
</dbReference>
<dbReference type="Pfam" id="PF05378">
    <property type="entry name" value="Hydant_A_N"/>
    <property type="match status" value="1"/>
</dbReference>
<evidence type="ECO:0000259" key="2">
    <source>
        <dbReference type="Pfam" id="PF05378"/>
    </source>
</evidence>
<organism evidence="4 5">
    <name type="scientific">Marinactinospora rubrisoli</name>
    <dbReference type="NCBI Taxonomy" id="2715399"/>
    <lineage>
        <taxon>Bacteria</taxon>
        <taxon>Bacillati</taxon>
        <taxon>Actinomycetota</taxon>
        <taxon>Actinomycetes</taxon>
        <taxon>Streptosporangiales</taxon>
        <taxon>Nocardiopsidaceae</taxon>
        <taxon>Marinactinospora</taxon>
    </lineage>
</organism>
<feature type="domain" description="Hydantoinase/oxoprolinase N-terminal" evidence="2">
    <location>
        <begin position="13"/>
        <end position="185"/>
    </location>
</feature>
<accession>A0ABW2KKD6</accession>
<feature type="domain" description="Acetophenone carboxylase-like C-terminal" evidence="3">
    <location>
        <begin position="524"/>
        <end position="692"/>
    </location>
</feature>
<dbReference type="RefSeq" id="WP_379873070.1">
    <property type="nucleotide sequence ID" value="NZ_JBHTBH010000012.1"/>
</dbReference>
<sequence>MTQHGNGRRAAARVGIDVGGTFTDFVLRTDGEGPGRRAVHHKEPSTPHDPALAVARGLRALLAEAGLDAADLAGITHGTTIGLNAIIQRRGARIALAVTEGYRDILEIGRSRMPSSFDLHAAREEPLVPRDRVVEIPARLDPGGAPARVPDDAELARAAERLAATGADAAALVVLHGHTDPAFEAGLAARLAPLLPGLPLVSSAAVWPEVREYERALVACLNAYIQPLMSRYFDRLEELLAEIGVRAPVYIAASNGGSLSLAAARERPIETVLSGPAAGVTAATRLGAAAGTERIITFDMGGTSSDIAVAVGGEPEFATRTTIGGLPLVLPVVAVGAIGAGGGSVVRVDEHGVLKVGPESAGADPGPVSYGRGGGRPTVTDCYLTTGVIGAGTFLGGRMPLDAAAARDALAAVAAGSGLPGESRDGVDGALRAADGALRIATAGMAVELQKTLAQRGLDPAEFTLVPFGGAGPTHAALLAEEVGVADILIPAAAATFCAAGAAEADLRRDFARSLRRPLDAEGAARLGDILADLAAQARAWLDGQGGEPAAEPVLTRAADMSYVGQAHEIRVPVTAGDGAPLAADALAEAFHAEHERLYGFRDTGAPIRIGTARLAITAPRPVAPAAPVPPGGGRPAPLGHRTVLLRGESVRAARFDRAALGAGDTLAGPAIVEQTDTTVLVPPGWTAAVDPTGNLRLTRTRP</sequence>
<evidence type="ECO:0000259" key="1">
    <source>
        <dbReference type="Pfam" id="PF01968"/>
    </source>
</evidence>
<dbReference type="InterPro" id="IPR049517">
    <property type="entry name" value="ACX-like_C"/>
</dbReference>
<proteinExistence type="predicted"/>
<dbReference type="InterPro" id="IPR008040">
    <property type="entry name" value="Hydant_A_N"/>
</dbReference>
<evidence type="ECO:0000313" key="5">
    <source>
        <dbReference type="Proteomes" id="UP001596540"/>
    </source>
</evidence>
<dbReference type="Pfam" id="PF19278">
    <property type="entry name" value="Hydant_A_C"/>
    <property type="match status" value="1"/>
</dbReference>
<name>A0ABW2KKD6_9ACTN</name>
<evidence type="ECO:0000259" key="3">
    <source>
        <dbReference type="Pfam" id="PF19278"/>
    </source>
</evidence>
<dbReference type="InterPro" id="IPR002821">
    <property type="entry name" value="Hydantoinase_A"/>
</dbReference>
<dbReference type="Proteomes" id="UP001596540">
    <property type="component" value="Unassembled WGS sequence"/>
</dbReference>
<keyword evidence="5" id="KW-1185">Reference proteome</keyword>
<reference evidence="5" key="1">
    <citation type="journal article" date="2019" name="Int. J. Syst. Evol. Microbiol.">
        <title>The Global Catalogue of Microorganisms (GCM) 10K type strain sequencing project: providing services to taxonomists for standard genome sequencing and annotation.</title>
        <authorList>
            <consortium name="The Broad Institute Genomics Platform"/>
            <consortium name="The Broad Institute Genome Sequencing Center for Infectious Disease"/>
            <person name="Wu L."/>
            <person name="Ma J."/>
        </authorList>
    </citation>
    <scope>NUCLEOTIDE SEQUENCE [LARGE SCALE GENOMIC DNA]</scope>
    <source>
        <strain evidence="5">CGMCC 4.7382</strain>
    </source>
</reference>
<dbReference type="PANTHER" id="PTHR11365">
    <property type="entry name" value="5-OXOPROLINASE RELATED"/>
    <property type="match status" value="1"/>
</dbReference>
<protein>
    <submittedName>
        <fullName evidence="4">Hydantoinase/oxoprolinase family protein</fullName>
    </submittedName>
</protein>
<dbReference type="PANTHER" id="PTHR11365:SF23">
    <property type="entry name" value="HYPOTHETICAL 5-OXOPROLINASE (EUROFUNG)-RELATED"/>
    <property type="match status" value="1"/>
</dbReference>
<dbReference type="InterPro" id="IPR045079">
    <property type="entry name" value="Oxoprolinase-like"/>
</dbReference>
<feature type="domain" description="Hydantoinase A/oxoprolinase" evidence="1">
    <location>
        <begin position="215"/>
        <end position="510"/>
    </location>
</feature>